<dbReference type="Gene3D" id="1.10.10.10">
    <property type="entry name" value="Winged helix-like DNA-binding domain superfamily/Winged helix DNA-binding domain"/>
    <property type="match status" value="1"/>
</dbReference>
<keyword evidence="1" id="KW-0238">DNA-binding</keyword>
<sequence length="79" mass="8728">MKTPSKSFPVKNNPDKDLEGICVREMQLALDISQSTTSQHLSILEDAGLLSSKKIGGFSCFKRNEVAIKQLADYISNKI</sequence>
<proteinExistence type="predicted"/>
<protein>
    <submittedName>
        <fullName evidence="3">ArsR/SmtB family transcription factor</fullName>
    </submittedName>
</protein>
<dbReference type="Pfam" id="PF01022">
    <property type="entry name" value="HTH_5"/>
    <property type="match status" value="1"/>
</dbReference>
<dbReference type="Proteomes" id="UP001618531">
    <property type="component" value="Unassembled WGS sequence"/>
</dbReference>
<keyword evidence="4" id="KW-1185">Reference proteome</keyword>
<dbReference type="RefSeq" id="WP_402879481.1">
    <property type="nucleotide sequence ID" value="NZ_JBIYSL010000015.1"/>
</dbReference>
<dbReference type="InterPro" id="IPR036388">
    <property type="entry name" value="WH-like_DNA-bd_sf"/>
</dbReference>
<evidence type="ECO:0000313" key="3">
    <source>
        <dbReference type="EMBL" id="MFK0526486.1"/>
    </source>
</evidence>
<evidence type="ECO:0000313" key="4">
    <source>
        <dbReference type="Proteomes" id="UP001618531"/>
    </source>
</evidence>
<reference evidence="3 4" key="1">
    <citation type="submission" date="2024-11" db="EMBL/GenBank/DDBJ databases">
        <title>Identification and Characterization of a Novel Fosfomycin Bacillithiol Transferase FosB8 in Paenibacillus illinoisensis.</title>
        <authorList>
            <person name="Lu W."/>
        </authorList>
    </citation>
    <scope>NUCLEOTIDE SEQUENCE [LARGE SCALE GENOMIC DNA]</scope>
    <source>
        <strain evidence="3 4">WP77</strain>
    </source>
</reference>
<evidence type="ECO:0000256" key="1">
    <source>
        <dbReference type="ARBA" id="ARBA00023125"/>
    </source>
</evidence>
<dbReference type="EMBL" id="JBIYSL010000015">
    <property type="protein sequence ID" value="MFK0526486.1"/>
    <property type="molecule type" value="Genomic_DNA"/>
</dbReference>
<dbReference type="SUPFAM" id="SSF46785">
    <property type="entry name" value="Winged helix' DNA-binding domain"/>
    <property type="match status" value="1"/>
</dbReference>
<dbReference type="InterPro" id="IPR011991">
    <property type="entry name" value="ArsR-like_HTH"/>
</dbReference>
<gene>
    <name evidence="3" type="ORF">ACINKY_30175</name>
</gene>
<organism evidence="3 4">
    <name type="scientific">Paenibacillus illinoisensis</name>
    <dbReference type="NCBI Taxonomy" id="59845"/>
    <lineage>
        <taxon>Bacteria</taxon>
        <taxon>Bacillati</taxon>
        <taxon>Bacillota</taxon>
        <taxon>Bacilli</taxon>
        <taxon>Bacillales</taxon>
        <taxon>Paenibacillaceae</taxon>
        <taxon>Paenibacillus</taxon>
    </lineage>
</organism>
<dbReference type="CDD" id="cd00090">
    <property type="entry name" value="HTH_ARSR"/>
    <property type="match status" value="1"/>
</dbReference>
<dbReference type="InterPro" id="IPR001845">
    <property type="entry name" value="HTH_ArsR_DNA-bd_dom"/>
</dbReference>
<name>A0ABW8I3F2_9BACL</name>
<dbReference type="InterPro" id="IPR036390">
    <property type="entry name" value="WH_DNA-bd_sf"/>
</dbReference>
<dbReference type="PROSITE" id="PS50987">
    <property type="entry name" value="HTH_ARSR_2"/>
    <property type="match status" value="1"/>
</dbReference>
<feature type="domain" description="HTH arsR-type" evidence="2">
    <location>
        <begin position="1"/>
        <end position="79"/>
    </location>
</feature>
<comment type="caution">
    <text evidence="3">The sequence shown here is derived from an EMBL/GenBank/DDBJ whole genome shotgun (WGS) entry which is preliminary data.</text>
</comment>
<evidence type="ECO:0000259" key="2">
    <source>
        <dbReference type="PROSITE" id="PS50987"/>
    </source>
</evidence>
<accession>A0ABW8I3F2</accession>